<accession>A0A845ERQ2</accession>
<dbReference type="InterPro" id="IPR036634">
    <property type="entry name" value="PRD_sf"/>
</dbReference>
<reference evidence="2 3" key="1">
    <citation type="submission" date="2019-11" db="EMBL/GenBank/DDBJ databases">
        <title>Genome sequences of 17 halophilic strains isolated from different environments.</title>
        <authorList>
            <person name="Furrow R.E."/>
        </authorList>
    </citation>
    <scope>NUCLEOTIDE SEQUENCE [LARGE SCALE GENOMIC DNA]</scope>
    <source>
        <strain evidence="2 3">22506_14_FS</strain>
    </source>
</reference>
<name>A0A845ERQ2_9BACL</name>
<comment type="caution">
    <text evidence="2">The sequence shown here is derived from an EMBL/GenBank/DDBJ whole genome shotgun (WGS) entry which is preliminary data.</text>
</comment>
<dbReference type="SUPFAM" id="SSF63520">
    <property type="entry name" value="PTS-regulatory domain, PRD"/>
    <property type="match status" value="1"/>
</dbReference>
<dbReference type="PROSITE" id="PS51372">
    <property type="entry name" value="PRD_2"/>
    <property type="match status" value="1"/>
</dbReference>
<dbReference type="AlphaFoldDB" id="A0A845ERQ2"/>
<dbReference type="GO" id="GO:0006355">
    <property type="term" value="P:regulation of DNA-templated transcription"/>
    <property type="evidence" value="ECO:0007669"/>
    <property type="project" value="InterPro"/>
</dbReference>
<dbReference type="EMBL" id="WMEY01000001">
    <property type="protein sequence ID" value="MYL62097.1"/>
    <property type="molecule type" value="Genomic_DNA"/>
</dbReference>
<evidence type="ECO:0000259" key="1">
    <source>
        <dbReference type="PROSITE" id="PS51372"/>
    </source>
</evidence>
<organism evidence="2 3">
    <name type="scientific">Guptibacillus hwajinpoensis</name>
    <dbReference type="NCBI Taxonomy" id="208199"/>
    <lineage>
        <taxon>Bacteria</taxon>
        <taxon>Bacillati</taxon>
        <taxon>Bacillota</taxon>
        <taxon>Bacilli</taxon>
        <taxon>Bacillales</taxon>
        <taxon>Guptibacillaceae</taxon>
        <taxon>Guptibacillus</taxon>
    </lineage>
</organism>
<sequence>MITIKERLDILKAGDVISSEASTIAEQAVQRLSSQTHKPLPQNKVEMLVTHLASALTRISRGESIDAPPDELILEIEKSDLIQVAKREISWIQSNWAEEIPQSEIAFLKIHYVSIFQEIK</sequence>
<evidence type="ECO:0000313" key="3">
    <source>
        <dbReference type="Proteomes" id="UP000447833"/>
    </source>
</evidence>
<proteinExistence type="predicted"/>
<feature type="domain" description="PRD" evidence="1">
    <location>
        <begin position="16"/>
        <end position="120"/>
    </location>
</feature>
<dbReference type="InterPro" id="IPR011608">
    <property type="entry name" value="PRD"/>
</dbReference>
<gene>
    <name evidence="2" type="ORF">GLW07_01880</name>
</gene>
<evidence type="ECO:0000313" key="2">
    <source>
        <dbReference type="EMBL" id="MYL62097.1"/>
    </source>
</evidence>
<dbReference type="Pfam" id="PF00874">
    <property type="entry name" value="PRD"/>
    <property type="match status" value="1"/>
</dbReference>
<protein>
    <submittedName>
        <fullName evidence="2">PRD domain-containing protein</fullName>
    </submittedName>
</protein>
<dbReference type="RefSeq" id="WP_160917985.1">
    <property type="nucleotide sequence ID" value="NZ_WMEY01000001.1"/>
</dbReference>
<dbReference type="Gene3D" id="1.10.1790.10">
    <property type="entry name" value="PRD domain"/>
    <property type="match status" value="1"/>
</dbReference>
<dbReference type="Proteomes" id="UP000447833">
    <property type="component" value="Unassembled WGS sequence"/>
</dbReference>